<feature type="domain" description="Outer membrane protein beta-barrel" evidence="2">
    <location>
        <begin position="18"/>
        <end position="161"/>
    </location>
</feature>
<sequence>MKKLIFAALALITITTTQAQGLDLGIKAGVNFATLTDASGLDNRTGFVAGAFVGAKLGDKFGIQADLLYSQQGAEFDAGEFNLDYVNVPIVAKIYLTDKFNIQAGPQFGVLVNDEAQTVIGEVINDIGTNEFDISGVVGVGFDVPLGLRLEGRYNFGLTDVPEESGADFNKSKNSVFTLSLGYSFL</sequence>
<proteinExistence type="predicted"/>
<gene>
    <name evidence="3" type="ORF">DZ858_12510</name>
</gene>
<dbReference type="AlphaFoldDB" id="A0A3E1Q7E9"/>
<evidence type="ECO:0000313" key="4">
    <source>
        <dbReference type="Proteomes" id="UP000261082"/>
    </source>
</evidence>
<keyword evidence="1" id="KW-0732">Signal</keyword>
<reference evidence="3 4" key="1">
    <citation type="journal article" date="2007" name="Int. J. Syst. Evol. Microbiol.">
        <title>Marixanthomonas ophiurae gen. nov., sp. nov., a marine bacterium of the family Flavobacteriaceae isolated from a deep-sea brittle star.</title>
        <authorList>
            <person name="Romanenko L.A."/>
            <person name="Uchino M."/>
            <person name="Frolova G.M."/>
            <person name="Mikhailov V.V."/>
        </authorList>
    </citation>
    <scope>NUCLEOTIDE SEQUENCE [LARGE SCALE GENOMIC DNA]</scope>
    <source>
        <strain evidence="3 4">KMM 3046</strain>
    </source>
</reference>
<dbReference type="InterPro" id="IPR025665">
    <property type="entry name" value="Beta-barrel_OMP_2"/>
</dbReference>
<feature type="signal peptide" evidence="1">
    <location>
        <begin position="1"/>
        <end position="19"/>
    </location>
</feature>
<evidence type="ECO:0000256" key="1">
    <source>
        <dbReference type="SAM" id="SignalP"/>
    </source>
</evidence>
<evidence type="ECO:0000313" key="3">
    <source>
        <dbReference type="EMBL" id="RFN58055.1"/>
    </source>
</evidence>
<comment type="caution">
    <text evidence="3">The sequence shown here is derived from an EMBL/GenBank/DDBJ whole genome shotgun (WGS) entry which is preliminary data.</text>
</comment>
<evidence type="ECO:0000259" key="2">
    <source>
        <dbReference type="Pfam" id="PF13568"/>
    </source>
</evidence>
<organism evidence="3 4">
    <name type="scientific">Marixanthomonas ophiurae</name>
    <dbReference type="NCBI Taxonomy" id="387659"/>
    <lineage>
        <taxon>Bacteria</taxon>
        <taxon>Pseudomonadati</taxon>
        <taxon>Bacteroidota</taxon>
        <taxon>Flavobacteriia</taxon>
        <taxon>Flavobacteriales</taxon>
        <taxon>Flavobacteriaceae</taxon>
        <taxon>Marixanthomonas</taxon>
    </lineage>
</organism>
<dbReference type="EMBL" id="QVID01000002">
    <property type="protein sequence ID" value="RFN58055.1"/>
    <property type="molecule type" value="Genomic_DNA"/>
</dbReference>
<feature type="chain" id="PRO_5017589519" evidence="1">
    <location>
        <begin position="20"/>
        <end position="186"/>
    </location>
</feature>
<dbReference type="SUPFAM" id="SSF56925">
    <property type="entry name" value="OMPA-like"/>
    <property type="match status" value="1"/>
</dbReference>
<dbReference type="Proteomes" id="UP000261082">
    <property type="component" value="Unassembled WGS sequence"/>
</dbReference>
<keyword evidence="4" id="KW-1185">Reference proteome</keyword>
<protein>
    <submittedName>
        <fullName evidence="3">PorT family protein</fullName>
    </submittedName>
</protein>
<dbReference type="InterPro" id="IPR011250">
    <property type="entry name" value="OMP/PagP_B-barrel"/>
</dbReference>
<dbReference type="Gene3D" id="2.40.160.20">
    <property type="match status" value="1"/>
</dbReference>
<dbReference type="OrthoDB" id="947434at2"/>
<accession>A0A3E1Q7E9</accession>
<name>A0A3E1Q7E9_9FLAO</name>
<dbReference type="RefSeq" id="WP_117160005.1">
    <property type="nucleotide sequence ID" value="NZ_QVID01000002.1"/>
</dbReference>
<dbReference type="Pfam" id="PF13568">
    <property type="entry name" value="OMP_b-brl_2"/>
    <property type="match status" value="1"/>
</dbReference>